<dbReference type="InterPro" id="IPR046341">
    <property type="entry name" value="SET_dom_sf"/>
</dbReference>
<evidence type="ECO:0000313" key="3">
    <source>
        <dbReference type="Proteomes" id="UP000031512"/>
    </source>
</evidence>
<dbReference type="Pfam" id="PF00856">
    <property type="entry name" value="SET"/>
    <property type="match status" value="1"/>
</dbReference>
<sequence length="402" mass="46144">MIIDDNVAKRTFINSQRGYGIVFKKDLEADGFQLIEKPLLSFLHFYSKKCSLICDCCHRGVGSLLDNINHILEITRRNIDPKIEDILLRNDIFNQNLYGHPYIKCPFNCGTVYCSKKCLDSSNGVHSLLCGNIDYITQEKWSLFKRHAIKNHENFYFAGLVYVRIIFDAINGKPIKVWLDKLAEFYSKPWDTLSSSLECTDYPPKNRLELVIESFQLLGAALKHFEEDLEDSGKEELFSIGFYLRLLGTMDLVCVDIEIPSPLNKIILDLYNRNREEIQAILHELQNVIAIIRGETISMNEIEKCIESMELFPDIIGLGIFDNISKMNHSCRPNVEIDYVDDNTARINLLCNISAGQEATISYINEEDVFEIRQKKLSTNYGFQCDCNKCLEEESQGAKSNP</sequence>
<dbReference type="GO" id="GO:0008168">
    <property type="term" value="F:methyltransferase activity"/>
    <property type="evidence" value="ECO:0007669"/>
    <property type="project" value="InterPro"/>
</dbReference>
<dbReference type="RefSeq" id="XP_004832673.1">
    <property type="nucleotide sequence ID" value="XM_004832616.1"/>
</dbReference>
<dbReference type="InterPro" id="IPR044237">
    <property type="entry name" value="ATXR2-like"/>
</dbReference>
<comment type="caution">
    <text evidence="2">The sequence shown here is derived from an EMBL/GenBank/DDBJ whole genome shotgun (WGS) entry which is preliminary data.</text>
</comment>
<dbReference type="STRING" id="1537102.L1LD07"/>
<evidence type="ECO:0000259" key="1">
    <source>
        <dbReference type="PROSITE" id="PS50280"/>
    </source>
</evidence>
<dbReference type="OrthoDB" id="408529at2759"/>
<name>L1LD07_THEEQ</name>
<dbReference type="VEuPathDB" id="PiroplasmaDB:BEWA_052760"/>
<reference evidence="2 3" key="1">
    <citation type="journal article" date="2012" name="BMC Genomics">
        <title>Comparative genomic analysis and phylogenetic position of Theileria equi.</title>
        <authorList>
            <person name="Kappmeyer L.S."/>
            <person name="Thiagarajan M."/>
            <person name="Herndon D.R."/>
            <person name="Ramsay J.D."/>
            <person name="Caler E."/>
            <person name="Djikeng A."/>
            <person name="Gillespie J.J."/>
            <person name="Lau A.O."/>
            <person name="Roalson E.H."/>
            <person name="Silva J.C."/>
            <person name="Silva M.G."/>
            <person name="Suarez C.E."/>
            <person name="Ueti M.W."/>
            <person name="Nene V.M."/>
            <person name="Mealey R.H."/>
            <person name="Knowles D.P."/>
            <person name="Brayton K.A."/>
        </authorList>
    </citation>
    <scope>NUCLEOTIDE SEQUENCE [LARGE SCALE GENOMIC DNA]</scope>
    <source>
        <strain evidence="2 3">WA</strain>
    </source>
</reference>
<dbReference type="EMBL" id="ACOU01000003">
    <property type="protein sequence ID" value="EKX73221.1"/>
    <property type="molecule type" value="Genomic_DNA"/>
</dbReference>
<proteinExistence type="predicted"/>
<gene>
    <name evidence="2" type="ORF">BEWA_052760</name>
</gene>
<dbReference type="SUPFAM" id="SSF82199">
    <property type="entry name" value="SET domain"/>
    <property type="match status" value="1"/>
</dbReference>
<dbReference type="AlphaFoldDB" id="L1LD07"/>
<organism evidence="2 3">
    <name type="scientific">Theileria equi strain WA</name>
    <dbReference type="NCBI Taxonomy" id="1537102"/>
    <lineage>
        <taxon>Eukaryota</taxon>
        <taxon>Sar</taxon>
        <taxon>Alveolata</taxon>
        <taxon>Apicomplexa</taxon>
        <taxon>Aconoidasida</taxon>
        <taxon>Piroplasmida</taxon>
        <taxon>Theileriidae</taxon>
        <taxon>Theileria</taxon>
    </lineage>
</organism>
<protein>
    <recommendedName>
        <fullName evidence="1">SET domain-containing protein</fullName>
    </recommendedName>
</protein>
<feature type="domain" description="SET" evidence="1">
    <location>
        <begin position="5"/>
        <end position="364"/>
    </location>
</feature>
<keyword evidence="3" id="KW-1185">Reference proteome</keyword>
<dbReference type="Proteomes" id="UP000031512">
    <property type="component" value="Unassembled WGS sequence"/>
</dbReference>
<dbReference type="PANTHER" id="PTHR47436:SF1">
    <property type="entry name" value="SET DOMAIN-CONTAINING PROTEIN"/>
    <property type="match status" value="1"/>
</dbReference>
<dbReference type="eggNOG" id="KOG2084">
    <property type="taxonomic scope" value="Eukaryota"/>
</dbReference>
<dbReference type="Gene3D" id="2.170.270.10">
    <property type="entry name" value="SET domain"/>
    <property type="match status" value="1"/>
</dbReference>
<evidence type="ECO:0000313" key="2">
    <source>
        <dbReference type="EMBL" id="EKX73221.1"/>
    </source>
</evidence>
<dbReference type="InterPro" id="IPR001214">
    <property type="entry name" value="SET_dom"/>
</dbReference>
<dbReference type="PROSITE" id="PS50280">
    <property type="entry name" value="SET"/>
    <property type="match status" value="1"/>
</dbReference>
<dbReference type="GeneID" id="15802828"/>
<dbReference type="KEGG" id="beq:BEWA_052760"/>
<dbReference type="PANTHER" id="PTHR47436">
    <property type="entry name" value="HISTONE-LYSINE N-METHYLTRANSFERASE ATXR2"/>
    <property type="match status" value="1"/>
</dbReference>
<dbReference type="CDD" id="cd20071">
    <property type="entry name" value="SET_SMYD"/>
    <property type="match status" value="1"/>
</dbReference>
<accession>L1LD07</accession>